<keyword evidence="2" id="KW-0808">Transferase</keyword>
<keyword evidence="9" id="KW-1185">Reference proteome</keyword>
<dbReference type="Gene3D" id="3.40.50.620">
    <property type="entry name" value="HUPs"/>
    <property type="match status" value="1"/>
</dbReference>
<dbReference type="InterPro" id="IPR002173">
    <property type="entry name" value="Carboh/pur_kinase_PfkB_CS"/>
</dbReference>
<evidence type="ECO:0000313" key="9">
    <source>
        <dbReference type="Proteomes" id="UP001344906"/>
    </source>
</evidence>
<feature type="domain" description="Cytidyltransferase-like" evidence="7">
    <location>
        <begin position="392"/>
        <end position="487"/>
    </location>
</feature>
<sequence>MHKDIIFTHQAFPTDAALHTAVETVERFSKLRILVLGDAMLDSYLEGTASRLCSEGPVPVVAKTSERHMAGGAANTAMNIRALGAQVDLLSIIGNDTTGKLLRTTLQQYQIDDQWLLADTEGQTLHKVRILANNQYVVRFDEGRALDQKGDSYARLMSRLLTQLETLYHLCDAVIISDYCYGTVTEEVITFLRMLQERESRPLLVDSKALWRFRTLPMTVATPNLGEAQQLLAMTHSGENPHHKAQIDPHDTEQVSSLARQLLEMFMTRSIVITLGADGALLLNADQPQQALHVPAHSVPHANDVGAGDSFASTLITALAADADIQDAVYLSRDAASIAVTKSYTATVSQQELLQHVHLRLNLPLRDTSIHALPYIMRQLERERSSGSRIILTNGVFDILHRGHIQLLRQARQLGDILVVAINSDRSTRHLKGPTRPINGEEDRLTLVAALDMVDYAFIFDEDTPEQCIRLIRPDIHVKGGNYMGKTLPEETVLQDIGGQLVILPFAPSHSTSHVIERIMSISSASKHNSYT</sequence>
<gene>
    <name evidence="8" type="primary">hldE</name>
    <name evidence="8" type="ORF">KDH_29700</name>
</gene>
<dbReference type="Gene3D" id="3.40.1190.20">
    <property type="match status" value="1"/>
</dbReference>
<reference evidence="8 9" key="1">
    <citation type="submission" date="2023-02" db="EMBL/GenBank/DDBJ databases">
        <title>Dictyobacter halimunensis sp. nov., a new member of the class Ktedonobacteria from forest soil in a geothermal area.</title>
        <authorList>
            <person name="Rachmania M.K."/>
            <person name="Ningsih F."/>
            <person name="Sakai Y."/>
            <person name="Yabe S."/>
            <person name="Yokota A."/>
            <person name="Sjamsuridzal W."/>
        </authorList>
    </citation>
    <scope>NUCLEOTIDE SEQUENCE [LARGE SCALE GENOMIC DNA]</scope>
    <source>
        <strain evidence="8 9">S3.2.2.5</strain>
    </source>
</reference>
<name>A0ABQ6FUH2_9CHLR</name>
<evidence type="ECO:0000256" key="1">
    <source>
        <dbReference type="ARBA" id="ARBA00004713"/>
    </source>
</evidence>
<keyword evidence="4" id="KW-0511">Multifunctional enzyme</keyword>
<evidence type="ECO:0000259" key="6">
    <source>
        <dbReference type="Pfam" id="PF00294"/>
    </source>
</evidence>
<comment type="caution">
    <text evidence="8">The sequence shown here is derived from an EMBL/GenBank/DDBJ whole genome shotgun (WGS) entry which is preliminary data.</text>
</comment>
<comment type="pathway">
    <text evidence="1">Bacterial outer membrane biogenesis; LPS core biosynthesis.</text>
</comment>
<feature type="domain" description="Carbohydrate kinase PfkB" evidence="6">
    <location>
        <begin position="32"/>
        <end position="348"/>
    </location>
</feature>
<dbReference type="Pfam" id="PF00294">
    <property type="entry name" value="PfkB"/>
    <property type="match status" value="1"/>
</dbReference>
<dbReference type="EMBL" id="BSRI01000002">
    <property type="protein sequence ID" value="GLV56127.1"/>
    <property type="molecule type" value="Genomic_DNA"/>
</dbReference>
<dbReference type="InterPro" id="IPR011611">
    <property type="entry name" value="PfkB_dom"/>
</dbReference>
<dbReference type="Pfam" id="PF01467">
    <property type="entry name" value="CTP_transf_like"/>
    <property type="match status" value="1"/>
</dbReference>
<organism evidence="8 9">
    <name type="scientific">Dictyobacter halimunensis</name>
    <dbReference type="NCBI Taxonomy" id="3026934"/>
    <lineage>
        <taxon>Bacteria</taxon>
        <taxon>Bacillati</taxon>
        <taxon>Chloroflexota</taxon>
        <taxon>Ktedonobacteria</taxon>
        <taxon>Ktedonobacterales</taxon>
        <taxon>Dictyobacteraceae</taxon>
        <taxon>Dictyobacter</taxon>
    </lineage>
</organism>
<dbReference type="PANTHER" id="PTHR46969">
    <property type="entry name" value="BIFUNCTIONAL PROTEIN HLDE"/>
    <property type="match status" value="1"/>
</dbReference>
<dbReference type="InterPro" id="IPR029056">
    <property type="entry name" value="Ribokinase-like"/>
</dbReference>
<proteinExistence type="predicted"/>
<evidence type="ECO:0000313" key="8">
    <source>
        <dbReference type="EMBL" id="GLV56127.1"/>
    </source>
</evidence>
<evidence type="ECO:0000256" key="5">
    <source>
        <dbReference type="ARBA" id="ARBA00023277"/>
    </source>
</evidence>
<evidence type="ECO:0000259" key="7">
    <source>
        <dbReference type="Pfam" id="PF01467"/>
    </source>
</evidence>
<dbReference type="NCBIfam" id="TIGR00125">
    <property type="entry name" value="cyt_tran_rel"/>
    <property type="match status" value="1"/>
</dbReference>
<keyword evidence="3" id="KW-0418">Kinase</keyword>
<dbReference type="InterPro" id="IPR004821">
    <property type="entry name" value="Cyt_trans-like"/>
</dbReference>
<dbReference type="SUPFAM" id="SSF53613">
    <property type="entry name" value="Ribokinase-like"/>
    <property type="match status" value="1"/>
</dbReference>
<dbReference type="PANTHER" id="PTHR46969:SF1">
    <property type="entry name" value="BIFUNCTIONAL PROTEIN HLDE"/>
    <property type="match status" value="1"/>
</dbReference>
<keyword evidence="5" id="KW-0119">Carbohydrate metabolism</keyword>
<protein>
    <submittedName>
        <fullName evidence="8">Bifunctional protein HldE</fullName>
    </submittedName>
</protein>
<dbReference type="PROSITE" id="PS00583">
    <property type="entry name" value="PFKB_KINASES_1"/>
    <property type="match status" value="1"/>
</dbReference>
<evidence type="ECO:0000256" key="2">
    <source>
        <dbReference type="ARBA" id="ARBA00022679"/>
    </source>
</evidence>
<dbReference type="InterPro" id="IPR014729">
    <property type="entry name" value="Rossmann-like_a/b/a_fold"/>
</dbReference>
<evidence type="ECO:0000256" key="3">
    <source>
        <dbReference type="ARBA" id="ARBA00022777"/>
    </source>
</evidence>
<accession>A0ABQ6FUH2</accession>
<dbReference type="RefSeq" id="WP_338251153.1">
    <property type="nucleotide sequence ID" value="NZ_BSRI01000002.1"/>
</dbReference>
<dbReference type="Proteomes" id="UP001344906">
    <property type="component" value="Unassembled WGS sequence"/>
</dbReference>
<dbReference type="SUPFAM" id="SSF52374">
    <property type="entry name" value="Nucleotidylyl transferase"/>
    <property type="match status" value="1"/>
</dbReference>
<evidence type="ECO:0000256" key="4">
    <source>
        <dbReference type="ARBA" id="ARBA00023268"/>
    </source>
</evidence>